<dbReference type="InterPro" id="IPR020581">
    <property type="entry name" value="GDC_P"/>
</dbReference>
<dbReference type="KEGG" id="dtr:RSDT_0095"/>
<organism evidence="7 8">
    <name type="scientific">Candidatus Desulfovibrio trichonymphae</name>
    <dbReference type="NCBI Taxonomy" id="1725232"/>
    <lineage>
        <taxon>Bacteria</taxon>
        <taxon>Pseudomonadati</taxon>
        <taxon>Thermodesulfobacteriota</taxon>
        <taxon>Desulfovibrionia</taxon>
        <taxon>Desulfovibrionales</taxon>
        <taxon>Desulfovibrionaceae</taxon>
        <taxon>Desulfovibrio</taxon>
    </lineage>
</organism>
<keyword evidence="4" id="KW-0560">Oxidoreductase</keyword>
<evidence type="ECO:0000256" key="1">
    <source>
        <dbReference type="ARBA" id="ARBA00003788"/>
    </source>
</evidence>
<dbReference type="Gene3D" id="3.40.640.10">
    <property type="entry name" value="Type I PLP-dependent aspartate aminotransferase-like (Major domain)"/>
    <property type="match status" value="1"/>
</dbReference>
<dbReference type="GO" id="GO:0019464">
    <property type="term" value="P:glycine decarboxylation via glycine cleavage system"/>
    <property type="evidence" value="ECO:0007669"/>
    <property type="project" value="TreeGrafter"/>
</dbReference>
<dbReference type="GO" id="GO:0030170">
    <property type="term" value="F:pyridoxal phosphate binding"/>
    <property type="evidence" value="ECO:0007669"/>
    <property type="project" value="TreeGrafter"/>
</dbReference>
<dbReference type="OrthoDB" id="9801272at2"/>
<evidence type="ECO:0000313" key="7">
    <source>
        <dbReference type="EMBL" id="BAV91607.1"/>
    </source>
</evidence>
<dbReference type="GO" id="GO:0005829">
    <property type="term" value="C:cytosol"/>
    <property type="evidence" value="ECO:0007669"/>
    <property type="project" value="TreeGrafter"/>
</dbReference>
<dbReference type="NCBIfam" id="NF003346">
    <property type="entry name" value="PRK04366.1"/>
    <property type="match status" value="1"/>
</dbReference>
<dbReference type="Pfam" id="PF21478">
    <property type="entry name" value="GcvP2_C"/>
    <property type="match status" value="1"/>
</dbReference>
<accession>A0A1J1DP44</accession>
<dbReference type="GO" id="GO:0005960">
    <property type="term" value="C:glycine cleavage complex"/>
    <property type="evidence" value="ECO:0007669"/>
    <property type="project" value="TreeGrafter"/>
</dbReference>
<protein>
    <recommendedName>
        <fullName evidence="2">glycine dehydrogenase (aminomethyl-transferring)</fullName>
        <ecNumber evidence="2">1.4.4.2</ecNumber>
    </recommendedName>
</protein>
<proteinExistence type="predicted"/>
<comment type="catalytic activity">
    <reaction evidence="5">
        <text>N(6)-[(R)-lipoyl]-L-lysyl-[glycine-cleavage complex H protein] + glycine + H(+) = N(6)-[(R)-S(8)-aminomethyldihydrolipoyl]-L-lysyl-[glycine-cleavage complex H protein] + CO2</text>
        <dbReference type="Rhea" id="RHEA:24304"/>
        <dbReference type="Rhea" id="RHEA-COMP:10494"/>
        <dbReference type="Rhea" id="RHEA-COMP:10495"/>
        <dbReference type="ChEBI" id="CHEBI:15378"/>
        <dbReference type="ChEBI" id="CHEBI:16526"/>
        <dbReference type="ChEBI" id="CHEBI:57305"/>
        <dbReference type="ChEBI" id="CHEBI:83099"/>
        <dbReference type="ChEBI" id="CHEBI:83143"/>
        <dbReference type="EC" id="1.4.4.2"/>
    </reaction>
</comment>
<dbReference type="InterPro" id="IPR015421">
    <property type="entry name" value="PyrdxlP-dep_Trfase_major"/>
</dbReference>
<dbReference type="PANTHER" id="PTHR11773">
    <property type="entry name" value="GLYCINE DEHYDROGENASE, DECARBOXYLATING"/>
    <property type="match status" value="1"/>
</dbReference>
<gene>
    <name evidence="7" type="primary">gcvPB</name>
    <name evidence="7" type="ORF">RSDT_0095</name>
</gene>
<dbReference type="InterPro" id="IPR015422">
    <property type="entry name" value="PyrdxlP-dep_Trfase_small"/>
</dbReference>
<dbReference type="FunFam" id="3.90.1150.10:FF:000014">
    <property type="entry name" value="Probable glycine dehydrogenase (decarboxylating) subunit 2"/>
    <property type="match status" value="1"/>
</dbReference>
<dbReference type="EMBL" id="AP017368">
    <property type="protein sequence ID" value="BAV91607.1"/>
    <property type="molecule type" value="Genomic_DNA"/>
</dbReference>
<evidence type="ECO:0000256" key="4">
    <source>
        <dbReference type="ARBA" id="ARBA00023002"/>
    </source>
</evidence>
<dbReference type="Proteomes" id="UP000242645">
    <property type="component" value="Chromosome"/>
</dbReference>
<comment type="function">
    <text evidence="1">The glycine cleavage system catalyzes the degradation of glycine. The P protein binds the alpha-amino group of glycine through its pyridoxal phosphate cofactor; CO(2) is released and the remaining methylamine moiety is then transferred to the lipoamide cofactor of the H protein.</text>
</comment>
<evidence type="ECO:0000313" key="8">
    <source>
        <dbReference type="Proteomes" id="UP000242645"/>
    </source>
</evidence>
<dbReference type="RefSeq" id="WP_096399148.1">
    <property type="nucleotide sequence ID" value="NZ_AP017368.1"/>
</dbReference>
<dbReference type="Gene3D" id="6.20.440.10">
    <property type="match status" value="1"/>
</dbReference>
<keyword evidence="8" id="KW-1185">Reference proteome</keyword>
<name>A0A1J1DP44_9BACT</name>
<dbReference type="Gene3D" id="3.90.1150.10">
    <property type="entry name" value="Aspartate Aminotransferase, domain 1"/>
    <property type="match status" value="1"/>
</dbReference>
<evidence type="ECO:0000259" key="6">
    <source>
        <dbReference type="Pfam" id="PF21478"/>
    </source>
</evidence>
<sequence>MKTIFAKSVPGRGACQVDSADAPAAAHMLPAGLLRIHPPLLPRCSELDVVRHFTGLSQRNYSVDANFYPLGSCTMKYSPKFTEYVASLPGFARLHPLLARLERGEACAQGALQCLYEAERWLCEITGMEAFTLQPMAGANGEFTGVSFMAAYHRAKGRKRAKILIPDSAHGTNPASAALAGFEIISIESRDGMIDPDVLSAVIAEHGDDVAGLMMTCPNTLGLMELHLPRIVAELHGADALLYYDGANMNAIMGKMRVGDAGFDVVHLNLHKTFATPHGGGGPGSGPVGVTARLAPFLPAPRVAVRENGSFYLDDNLPQSIGAMTPFYGNFGVVLKALAYMLRLGGDGLARVAEYAVLNANYLKKRLEDVLDVPFDKLCAHEFVASAPEGLRALDIAKALLERGFHAPTVYFPLIVRECLMAEPTETESRETLDAYVEALREIVAQGKADPRALAEAPRNLPVRRLDETAAARRMVLTEDMG</sequence>
<dbReference type="InterPro" id="IPR049316">
    <property type="entry name" value="GDC-P_C"/>
</dbReference>
<dbReference type="PANTHER" id="PTHR11773:SF1">
    <property type="entry name" value="GLYCINE DEHYDROGENASE (DECARBOXYLATING), MITOCHONDRIAL"/>
    <property type="match status" value="1"/>
</dbReference>
<keyword evidence="3" id="KW-0663">Pyridoxal phosphate</keyword>
<evidence type="ECO:0000256" key="5">
    <source>
        <dbReference type="ARBA" id="ARBA00049026"/>
    </source>
</evidence>
<dbReference type="GO" id="GO:0004375">
    <property type="term" value="F:glycine dehydrogenase (decarboxylating) activity"/>
    <property type="evidence" value="ECO:0007669"/>
    <property type="project" value="UniProtKB-EC"/>
</dbReference>
<evidence type="ECO:0000256" key="3">
    <source>
        <dbReference type="ARBA" id="ARBA00022898"/>
    </source>
</evidence>
<dbReference type="SUPFAM" id="SSF53383">
    <property type="entry name" value="PLP-dependent transferases"/>
    <property type="match status" value="1"/>
</dbReference>
<dbReference type="FunFam" id="3.40.640.10:FF:000224">
    <property type="entry name" value="Probable glycine dehydrogenase (decarboxylating) subunit 2"/>
    <property type="match status" value="1"/>
</dbReference>
<feature type="domain" description="Glycine dehydrogenase C-terminal" evidence="6">
    <location>
        <begin position="353"/>
        <end position="445"/>
    </location>
</feature>
<evidence type="ECO:0000256" key="2">
    <source>
        <dbReference type="ARBA" id="ARBA00012134"/>
    </source>
</evidence>
<reference evidence="7 8" key="1">
    <citation type="journal article" date="2017" name="ISME J.">
        <title>Genome of 'Ca. Desulfovibrio trichonymphae', an H2-oxidizing bacterium in a tripartite symbiotic system within a protist cell in the termite gut.</title>
        <authorList>
            <person name="Kuwahara H."/>
            <person name="Yuki M."/>
            <person name="Izawa K."/>
            <person name="Ohkuma M."/>
            <person name="Hongoh Y."/>
        </authorList>
    </citation>
    <scope>NUCLEOTIDE SEQUENCE [LARGE SCALE GENOMIC DNA]</scope>
    <source>
        <strain evidence="7 8">Rs-N31</strain>
    </source>
</reference>
<dbReference type="GO" id="GO:0016594">
    <property type="term" value="F:glycine binding"/>
    <property type="evidence" value="ECO:0007669"/>
    <property type="project" value="TreeGrafter"/>
</dbReference>
<dbReference type="EC" id="1.4.4.2" evidence="2"/>
<dbReference type="InterPro" id="IPR015424">
    <property type="entry name" value="PyrdxlP-dep_Trfase"/>
</dbReference>
<dbReference type="AlphaFoldDB" id="A0A1J1DP44"/>